<proteinExistence type="predicted"/>
<dbReference type="InterPro" id="IPR029068">
    <property type="entry name" value="Glyas_Bleomycin-R_OHBP_Dase"/>
</dbReference>
<evidence type="ECO:0000256" key="1">
    <source>
        <dbReference type="ARBA" id="ARBA00022723"/>
    </source>
</evidence>
<dbReference type="Pfam" id="PF00903">
    <property type="entry name" value="Glyoxalase"/>
    <property type="match status" value="1"/>
</dbReference>
<dbReference type="PROSITE" id="PS51819">
    <property type="entry name" value="VOC"/>
    <property type="match status" value="1"/>
</dbReference>
<dbReference type="AlphaFoldDB" id="A0A376BMB9"/>
<keyword evidence="1" id="KW-0479">Metal-binding</keyword>
<gene>
    <name evidence="3" type="ORF">NCTC10283_00974</name>
</gene>
<reference evidence="3 4" key="1">
    <citation type="submission" date="2018-06" db="EMBL/GenBank/DDBJ databases">
        <authorList>
            <consortium name="Pathogen Informatics"/>
            <person name="Doyle S."/>
        </authorList>
    </citation>
    <scope>NUCLEOTIDE SEQUENCE [LARGE SCALE GENOMIC DNA]</scope>
    <source>
        <strain evidence="3 4">NCTC10283</strain>
    </source>
</reference>
<keyword evidence="4" id="KW-1185">Reference proteome</keyword>
<dbReference type="STRING" id="1120980.GCA_000745955_01178"/>
<feature type="domain" description="VOC" evidence="2">
    <location>
        <begin position="7"/>
        <end position="131"/>
    </location>
</feature>
<sequence>MKSTIIRHHHTALICSDYTVSKKFYTEILGFTVLAEHYRAERLSYKLDLGIGQDYVLELFSFPNPPPRVSYPAEACGLRHIAFVVENPAAWREQLLQQNVVCEDLRVDEFTGKTFFFIRDPDDLPIEFYEV</sequence>
<dbReference type="SUPFAM" id="SSF54593">
    <property type="entry name" value="Glyoxalase/Bleomycin resistance protein/Dihydroxybiphenyl dioxygenase"/>
    <property type="match status" value="1"/>
</dbReference>
<keyword evidence="3" id="KW-0456">Lyase</keyword>
<name>A0A376BMB9_9NEIS</name>
<organism evidence="3 4">
    <name type="scientific">Alysiella crassa</name>
    <dbReference type="NCBI Taxonomy" id="153491"/>
    <lineage>
        <taxon>Bacteria</taxon>
        <taxon>Pseudomonadati</taxon>
        <taxon>Pseudomonadota</taxon>
        <taxon>Betaproteobacteria</taxon>
        <taxon>Neisseriales</taxon>
        <taxon>Neisseriaceae</taxon>
        <taxon>Alysiella</taxon>
    </lineage>
</organism>
<dbReference type="InterPro" id="IPR037523">
    <property type="entry name" value="VOC_core"/>
</dbReference>
<dbReference type="GO" id="GO:0046872">
    <property type="term" value="F:metal ion binding"/>
    <property type="evidence" value="ECO:0007669"/>
    <property type="project" value="UniProtKB-KW"/>
</dbReference>
<dbReference type="Gene3D" id="3.10.180.10">
    <property type="entry name" value="2,3-Dihydroxybiphenyl 1,2-Dioxygenase, domain 1"/>
    <property type="match status" value="1"/>
</dbReference>
<dbReference type="Proteomes" id="UP000254209">
    <property type="component" value="Unassembled WGS sequence"/>
</dbReference>
<dbReference type="InterPro" id="IPR051332">
    <property type="entry name" value="Fosfomycin_Res_Enzymes"/>
</dbReference>
<dbReference type="RefSeq" id="WP_244773223.1">
    <property type="nucleotide sequence ID" value="NZ_CP091519.2"/>
</dbReference>
<dbReference type="EMBL" id="UFSO01000002">
    <property type="protein sequence ID" value="SSY70859.1"/>
    <property type="molecule type" value="Genomic_DNA"/>
</dbReference>
<evidence type="ECO:0000313" key="4">
    <source>
        <dbReference type="Proteomes" id="UP000254209"/>
    </source>
</evidence>
<evidence type="ECO:0000259" key="2">
    <source>
        <dbReference type="PROSITE" id="PS51819"/>
    </source>
</evidence>
<protein>
    <submittedName>
        <fullName evidence="3">Putative lyase</fullName>
    </submittedName>
</protein>
<dbReference type="InterPro" id="IPR037478">
    <property type="entry name" value="YwkD-like_dom"/>
</dbReference>
<accession>A0A376BMB9</accession>
<evidence type="ECO:0000313" key="3">
    <source>
        <dbReference type="EMBL" id="SSY70859.1"/>
    </source>
</evidence>
<dbReference type="InterPro" id="IPR004360">
    <property type="entry name" value="Glyas_Fos-R_dOase_dom"/>
</dbReference>
<dbReference type="PANTHER" id="PTHR36113:SF6">
    <property type="entry name" value="FOSFOMYCIN RESISTANCE PROTEIN FOSX"/>
    <property type="match status" value="1"/>
</dbReference>
<dbReference type="GO" id="GO:0016829">
    <property type="term" value="F:lyase activity"/>
    <property type="evidence" value="ECO:0007669"/>
    <property type="project" value="UniProtKB-KW"/>
</dbReference>
<dbReference type="PANTHER" id="PTHR36113">
    <property type="entry name" value="LYASE, PUTATIVE-RELATED-RELATED"/>
    <property type="match status" value="1"/>
</dbReference>
<dbReference type="CDD" id="cd08352">
    <property type="entry name" value="VOC_Bs_YwkD_like"/>
    <property type="match status" value="1"/>
</dbReference>